<evidence type="ECO:0000313" key="5">
    <source>
        <dbReference type="Proteomes" id="UP000264800"/>
    </source>
</evidence>
<dbReference type="InterPro" id="IPR002181">
    <property type="entry name" value="Fibrinogen_a/b/g_C_dom"/>
</dbReference>
<dbReference type="GO" id="GO:0055091">
    <property type="term" value="P:phospholipid homeostasis"/>
    <property type="evidence" value="ECO:0007669"/>
    <property type="project" value="TreeGrafter"/>
</dbReference>
<reference evidence="4" key="2">
    <citation type="submission" date="2025-09" db="UniProtKB">
        <authorList>
            <consortium name="Ensembl"/>
        </authorList>
    </citation>
    <scope>IDENTIFICATION</scope>
</reference>
<dbReference type="CDD" id="cd00087">
    <property type="entry name" value="FReD"/>
    <property type="match status" value="1"/>
</dbReference>
<dbReference type="PANTHER" id="PTHR19143:SF222">
    <property type="entry name" value="ANGIOPOIETIN-RELATED PROTEIN 3"/>
    <property type="match status" value="1"/>
</dbReference>
<feature type="domain" description="Fibrinogen C-terminal" evidence="3">
    <location>
        <begin position="217"/>
        <end position="432"/>
    </location>
</feature>
<protein>
    <submittedName>
        <fullName evidence="4">Angiopoietin-related protein 3-like</fullName>
    </submittedName>
</protein>
<evidence type="ECO:0000259" key="3">
    <source>
        <dbReference type="PROSITE" id="PS51406"/>
    </source>
</evidence>
<dbReference type="Pfam" id="PF00147">
    <property type="entry name" value="Fibrinogen_C"/>
    <property type="match status" value="1"/>
</dbReference>
<dbReference type="GO" id="GO:0009395">
    <property type="term" value="P:phospholipid catabolic process"/>
    <property type="evidence" value="ECO:0007669"/>
    <property type="project" value="TreeGrafter"/>
</dbReference>
<dbReference type="GO" id="GO:0005615">
    <property type="term" value="C:extracellular space"/>
    <property type="evidence" value="ECO:0007669"/>
    <property type="project" value="TreeGrafter"/>
</dbReference>
<dbReference type="GO" id="GO:0070328">
    <property type="term" value="P:triglyceride homeostasis"/>
    <property type="evidence" value="ECO:0007669"/>
    <property type="project" value="TreeGrafter"/>
</dbReference>
<dbReference type="GO" id="GO:0042632">
    <property type="term" value="P:cholesterol homeostasis"/>
    <property type="evidence" value="ECO:0007669"/>
    <property type="project" value="TreeGrafter"/>
</dbReference>
<dbReference type="PROSITE" id="PS51406">
    <property type="entry name" value="FIBRINOGEN_C_2"/>
    <property type="match status" value="1"/>
</dbReference>
<keyword evidence="5" id="KW-1185">Reference proteome</keyword>
<keyword evidence="1" id="KW-0175">Coiled coil</keyword>
<dbReference type="SUPFAM" id="SSF56496">
    <property type="entry name" value="Fibrinogen C-terminal domain-like"/>
    <property type="match status" value="1"/>
</dbReference>
<dbReference type="InterPro" id="IPR014716">
    <property type="entry name" value="Fibrinogen_a/b/g_C_1"/>
</dbReference>
<dbReference type="STRING" id="37003.ENSKMAP00000007729"/>
<evidence type="ECO:0000313" key="4">
    <source>
        <dbReference type="Ensembl" id="ENSKMAP00000007729.1"/>
    </source>
</evidence>
<dbReference type="Gene3D" id="3.90.215.10">
    <property type="entry name" value="Gamma Fibrinogen, chain A, domain 1"/>
    <property type="match status" value="1"/>
</dbReference>
<dbReference type="GeneTree" id="ENSGT00940000156746"/>
<sequence>MLVESPTLHPEPPTETWPRFAPLDDVRLLANNLLQLGQSMREFAQKTKGQMNSIFQKLNIFDRSFYRLSALAGELKEDEEELKKTTVILRADNEVVKDLSGSISSKMESLLQEKSRLQNKVDGLEEKVSRLTLGLPLAEISSLRDVIKSQEQSISELLKAVAEQSEQLDQQKLKIKTLEKKLTASVRAQETSDKTPESSNSEAPTLPPFLTSGSSSITSIKLASDCSELFLRGERASDVYAVQPNGSERFMAFCDMSREPGATVIQRRTEGSLTFDQPWEKYENGFGNLQTGFWFGLRKIHSLASRGDAILQIQLEDWKQNKRFAQYRFHLDGPESNYTIHLTHLSGNLTDPMSNHTGVGFSTRDRYSSHQQETKCAQQKSGGWWFNPCGDFNPNGRYFNTRRSQRRRGIQWRSGQKVFSLRFTQISITFPTSASSESRASR</sequence>
<proteinExistence type="predicted"/>
<dbReference type="Proteomes" id="UP000264800">
    <property type="component" value="Unplaced"/>
</dbReference>
<reference evidence="4" key="1">
    <citation type="submission" date="2025-08" db="UniProtKB">
        <authorList>
            <consortium name="Ensembl"/>
        </authorList>
    </citation>
    <scope>IDENTIFICATION</scope>
</reference>
<dbReference type="InterPro" id="IPR050373">
    <property type="entry name" value="Fibrinogen_C-term_domain"/>
</dbReference>
<dbReference type="Ensembl" id="ENSKMAT00000007852.1">
    <property type="protein sequence ID" value="ENSKMAP00000007729.1"/>
    <property type="gene ID" value="ENSKMAG00000005811.1"/>
</dbReference>
<evidence type="ECO:0000256" key="1">
    <source>
        <dbReference type="SAM" id="Coils"/>
    </source>
</evidence>
<organism evidence="4 5">
    <name type="scientific">Kryptolebias marmoratus</name>
    <name type="common">Mangrove killifish</name>
    <name type="synonym">Rivulus marmoratus</name>
    <dbReference type="NCBI Taxonomy" id="37003"/>
    <lineage>
        <taxon>Eukaryota</taxon>
        <taxon>Metazoa</taxon>
        <taxon>Chordata</taxon>
        <taxon>Craniata</taxon>
        <taxon>Vertebrata</taxon>
        <taxon>Euteleostomi</taxon>
        <taxon>Actinopterygii</taxon>
        <taxon>Neopterygii</taxon>
        <taxon>Teleostei</taxon>
        <taxon>Neoteleostei</taxon>
        <taxon>Acanthomorphata</taxon>
        <taxon>Ovalentaria</taxon>
        <taxon>Atherinomorphae</taxon>
        <taxon>Cyprinodontiformes</taxon>
        <taxon>Rivulidae</taxon>
        <taxon>Kryptolebias</taxon>
    </lineage>
</organism>
<accession>A0A3Q3A9N9</accession>
<dbReference type="AlphaFoldDB" id="A0A3Q3A9N9"/>
<dbReference type="InterPro" id="IPR036056">
    <property type="entry name" value="Fibrinogen-like_C"/>
</dbReference>
<name>A0A3Q3A9N9_KRYMA</name>
<evidence type="ECO:0000256" key="2">
    <source>
        <dbReference type="SAM" id="MobiDB-lite"/>
    </source>
</evidence>
<feature type="coiled-coil region" evidence="1">
    <location>
        <begin position="107"/>
        <end position="181"/>
    </location>
</feature>
<dbReference type="OMA" id="GQINTIF"/>
<dbReference type="SMART" id="SM00186">
    <property type="entry name" value="FBG"/>
    <property type="match status" value="1"/>
</dbReference>
<feature type="region of interest" description="Disordered" evidence="2">
    <location>
        <begin position="184"/>
        <end position="210"/>
    </location>
</feature>
<dbReference type="PANTHER" id="PTHR19143">
    <property type="entry name" value="FIBRINOGEN/TENASCIN/ANGIOPOEITIN"/>
    <property type="match status" value="1"/>
</dbReference>